<keyword evidence="2" id="KW-1133">Transmembrane helix</keyword>
<reference evidence="3 4" key="1">
    <citation type="submission" date="2020-08" db="EMBL/GenBank/DDBJ databases">
        <authorList>
            <person name="Hejnol A."/>
        </authorList>
    </citation>
    <scope>NUCLEOTIDE SEQUENCE [LARGE SCALE GENOMIC DNA]</scope>
</reference>
<dbReference type="AlphaFoldDB" id="A0A7I8VVE6"/>
<feature type="transmembrane region" description="Helical" evidence="2">
    <location>
        <begin position="210"/>
        <end position="235"/>
    </location>
</feature>
<accession>A0A7I8VVE6</accession>
<feature type="transmembrane region" description="Helical" evidence="2">
    <location>
        <begin position="101"/>
        <end position="118"/>
    </location>
</feature>
<organism evidence="3 4">
    <name type="scientific">Dimorphilus gyrociliatus</name>
    <dbReference type="NCBI Taxonomy" id="2664684"/>
    <lineage>
        <taxon>Eukaryota</taxon>
        <taxon>Metazoa</taxon>
        <taxon>Spiralia</taxon>
        <taxon>Lophotrochozoa</taxon>
        <taxon>Annelida</taxon>
        <taxon>Polychaeta</taxon>
        <taxon>Polychaeta incertae sedis</taxon>
        <taxon>Dinophilidae</taxon>
        <taxon>Dimorphilus</taxon>
    </lineage>
</organism>
<dbReference type="EMBL" id="CAJFCJ010000010">
    <property type="protein sequence ID" value="CAD5119478.1"/>
    <property type="molecule type" value="Genomic_DNA"/>
</dbReference>
<feature type="transmembrane region" description="Helical" evidence="2">
    <location>
        <begin position="301"/>
        <end position="324"/>
    </location>
</feature>
<evidence type="ECO:0000313" key="3">
    <source>
        <dbReference type="EMBL" id="CAD5119478.1"/>
    </source>
</evidence>
<comment type="caution">
    <text evidence="3">The sequence shown here is derived from an EMBL/GenBank/DDBJ whole genome shotgun (WGS) entry which is preliminary data.</text>
</comment>
<feature type="transmembrane region" description="Helical" evidence="2">
    <location>
        <begin position="177"/>
        <end position="198"/>
    </location>
</feature>
<keyword evidence="2" id="KW-0472">Membrane</keyword>
<feature type="transmembrane region" description="Helical" evidence="2">
    <location>
        <begin position="69"/>
        <end position="89"/>
    </location>
</feature>
<name>A0A7I8VVE6_9ANNE</name>
<gene>
    <name evidence="3" type="ORF">DGYR_LOCUS7715</name>
</gene>
<evidence type="ECO:0000256" key="1">
    <source>
        <dbReference type="SAM" id="MobiDB-lite"/>
    </source>
</evidence>
<sequence>MVGSVYLKNDSKSVESEFSETSTMTEATEAITSSFYSMNRGNLLYNKLAEDFSIQPWNWPDSASDHLGSILRIVLASAACVVCVLILVAVNGSKKHRCTSLGVIVSSMCVSIIARGSILEFINTFKGFRSCDDFDREQCPQRSNIINLILTLQGAPKQKCSFGHFCYKFEYKVECPLWIAISEAVDMTLPFALLAASFERLRVGCGGRTGYCASICFVLFCWLWPFLSAAGIFYLPEVVNVLPKLVESTWRKSGFTDCRVVYSWIYWIITGGIRLLPPLICFLAGSIVLCTKRAKLKCTLLVTALLNLFYIIFIAPHYVVTLIFHKETVLVAAVLTRVFNLLAPLMFFLYDDVREATRLTLCGASDIEDGSEEDRTPMKQDMDEMEIPVPTAPKYDENVPLKASPDDYSI</sequence>
<proteinExistence type="predicted"/>
<protein>
    <submittedName>
        <fullName evidence="3">DgyrCDS8086</fullName>
    </submittedName>
</protein>
<dbReference type="Proteomes" id="UP000549394">
    <property type="component" value="Unassembled WGS sequence"/>
</dbReference>
<evidence type="ECO:0000256" key="2">
    <source>
        <dbReference type="SAM" id="Phobius"/>
    </source>
</evidence>
<keyword evidence="4" id="KW-1185">Reference proteome</keyword>
<feature type="region of interest" description="Disordered" evidence="1">
    <location>
        <begin position="389"/>
        <end position="410"/>
    </location>
</feature>
<feature type="transmembrane region" description="Helical" evidence="2">
    <location>
        <begin position="264"/>
        <end position="289"/>
    </location>
</feature>
<feature type="transmembrane region" description="Helical" evidence="2">
    <location>
        <begin position="330"/>
        <end position="350"/>
    </location>
</feature>
<evidence type="ECO:0000313" key="4">
    <source>
        <dbReference type="Proteomes" id="UP000549394"/>
    </source>
</evidence>
<keyword evidence="2" id="KW-0812">Transmembrane</keyword>